<comment type="similarity">
    <text evidence="2 5">Belongs to the RecX family.</text>
</comment>
<dbReference type="InterPro" id="IPR036388">
    <property type="entry name" value="WH-like_DNA-bd_sf"/>
</dbReference>
<comment type="function">
    <text evidence="5">Modulates RecA activity.</text>
</comment>
<keyword evidence="4 5" id="KW-0963">Cytoplasm</keyword>
<dbReference type="InterPro" id="IPR053924">
    <property type="entry name" value="RecX_HTH_2nd"/>
</dbReference>
<comment type="subcellular location">
    <subcellularLocation>
        <location evidence="1 5">Cytoplasm</location>
    </subcellularLocation>
</comment>
<dbReference type="HAMAP" id="MF_01114">
    <property type="entry name" value="RecX"/>
    <property type="match status" value="1"/>
</dbReference>
<evidence type="ECO:0000256" key="4">
    <source>
        <dbReference type="ARBA" id="ARBA00022490"/>
    </source>
</evidence>
<feature type="domain" description="RecX second three-helical" evidence="7">
    <location>
        <begin position="79"/>
        <end position="119"/>
    </location>
</feature>
<dbReference type="GO" id="GO:0006282">
    <property type="term" value="P:regulation of DNA repair"/>
    <property type="evidence" value="ECO:0007669"/>
    <property type="project" value="UniProtKB-UniRule"/>
</dbReference>
<comment type="caution">
    <text evidence="9">The sequence shown here is derived from an EMBL/GenBank/DDBJ whole genome shotgun (WGS) entry which is preliminary data.</text>
</comment>
<sequence>MAGRRHSASRHARDAESDPSRDLGPPADPEAVGRKILLDRLTDQPRSRAELAAFLTRRRVPDDVAQQLLDRFEHVGLIDDEQFARMWVESRQRSRGLAGRAIAVELRRKGVEDDVVRDAVEAIEPEDEEDAARTLVRKKLRSLTRVADEQTKVRRLVGMLGRKGYGPGLAYRVVREELALSAEIDDGLPDGDALAFDAEINADSE</sequence>
<dbReference type="InterPro" id="IPR053925">
    <property type="entry name" value="RecX_HTH_3rd"/>
</dbReference>
<dbReference type="OrthoDB" id="5244465at2"/>
<organism evidence="9 10">
    <name type="scientific">Mumia flava</name>
    <dbReference type="NCBI Taxonomy" id="1348852"/>
    <lineage>
        <taxon>Bacteria</taxon>
        <taxon>Bacillati</taxon>
        <taxon>Actinomycetota</taxon>
        <taxon>Actinomycetes</taxon>
        <taxon>Propionibacteriales</taxon>
        <taxon>Nocardioidaceae</taxon>
        <taxon>Mumia</taxon>
    </lineage>
</organism>
<gene>
    <name evidence="5" type="primary">recX</name>
    <name evidence="9" type="ORF">CLV56_0405</name>
</gene>
<accession>A0A2M9BE24</accession>
<dbReference type="PANTHER" id="PTHR33602">
    <property type="entry name" value="REGULATORY PROTEIN RECX FAMILY PROTEIN"/>
    <property type="match status" value="1"/>
</dbReference>
<dbReference type="GO" id="GO:0005737">
    <property type="term" value="C:cytoplasm"/>
    <property type="evidence" value="ECO:0007669"/>
    <property type="project" value="UniProtKB-SubCell"/>
</dbReference>
<evidence type="ECO:0000256" key="5">
    <source>
        <dbReference type="HAMAP-Rule" id="MF_01114"/>
    </source>
</evidence>
<evidence type="ECO:0000256" key="3">
    <source>
        <dbReference type="ARBA" id="ARBA00018111"/>
    </source>
</evidence>
<evidence type="ECO:0000313" key="10">
    <source>
        <dbReference type="Proteomes" id="UP000230842"/>
    </source>
</evidence>
<dbReference type="PANTHER" id="PTHR33602:SF1">
    <property type="entry name" value="REGULATORY PROTEIN RECX FAMILY PROTEIN"/>
    <property type="match status" value="1"/>
</dbReference>
<evidence type="ECO:0000256" key="1">
    <source>
        <dbReference type="ARBA" id="ARBA00004496"/>
    </source>
</evidence>
<feature type="region of interest" description="Disordered" evidence="6">
    <location>
        <begin position="1"/>
        <end position="33"/>
    </location>
</feature>
<dbReference type="RefSeq" id="WP_100414316.1">
    <property type="nucleotide sequence ID" value="NZ_PGEZ01000001.1"/>
</dbReference>
<protein>
    <recommendedName>
        <fullName evidence="3 5">Regulatory protein RecX</fullName>
    </recommendedName>
</protein>
<name>A0A2M9BE24_9ACTN</name>
<evidence type="ECO:0000256" key="6">
    <source>
        <dbReference type="SAM" id="MobiDB-lite"/>
    </source>
</evidence>
<feature type="compositionally biased region" description="Basic residues" evidence="6">
    <location>
        <begin position="1"/>
        <end position="10"/>
    </location>
</feature>
<feature type="compositionally biased region" description="Basic and acidic residues" evidence="6">
    <location>
        <begin position="11"/>
        <end position="21"/>
    </location>
</feature>
<dbReference type="Proteomes" id="UP000230842">
    <property type="component" value="Unassembled WGS sequence"/>
</dbReference>
<dbReference type="InterPro" id="IPR003783">
    <property type="entry name" value="Regulatory_RecX"/>
</dbReference>
<evidence type="ECO:0000256" key="2">
    <source>
        <dbReference type="ARBA" id="ARBA00009695"/>
    </source>
</evidence>
<evidence type="ECO:0000259" key="8">
    <source>
        <dbReference type="Pfam" id="PF21981"/>
    </source>
</evidence>
<dbReference type="Pfam" id="PF02631">
    <property type="entry name" value="RecX_HTH2"/>
    <property type="match status" value="1"/>
</dbReference>
<keyword evidence="10" id="KW-1185">Reference proteome</keyword>
<evidence type="ECO:0000259" key="7">
    <source>
        <dbReference type="Pfam" id="PF02631"/>
    </source>
</evidence>
<dbReference type="EMBL" id="PGEZ01000001">
    <property type="protein sequence ID" value="PJJ56201.1"/>
    <property type="molecule type" value="Genomic_DNA"/>
</dbReference>
<reference evidence="9 10" key="1">
    <citation type="submission" date="2017-11" db="EMBL/GenBank/DDBJ databases">
        <title>Genomic Encyclopedia of Archaeal and Bacterial Type Strains, Phase II (KMG-II): From Individual Species to Whole Genera.</title>
        <authorList>
            <person name="Goeker M."/>
        </authorList>
    </citation>
    <scope>NUCLEOTIDE SEQUENCE [LARGE SCALE GENOMIC DNA]</scope>
    <source>
        <strain evidence="9 10">DSM 27763</strain>
    </source>
</reference>
<dbReference type="Gene3D" id="1.10.10.10">
    <property type="entry name" value="Winged helix-like DNA-binding domain superfamily/Winged helix DNA-binding domain"/>
    <property type="match status" value="1"/>
</dbReference>
<feature type="domain" description="RecX third three-helical" evidence="8">
    <location>
        <begin position="127"/>
        <end position="174"/>
    </location>
</feature>
<evidence type="ECO:0000313" key="9">
    <source>
        <dbReference type="EMBL" id="PJJ56201.1"/>
    </source>
</evidence>
<dbReference type="AlphaFoldDB" id="A0A2M9BE24"/>
<proteinExistence type="inferred from homology"/>
<dbReference type="Pfam" id="PF21981">
    <property type="entry name" value="RecX_HTH3"/>
    <property type="match status" value="1"/>
</dbReference>